<organism evidence="10 11">
    <name type="scientific">Pedobacter ginsengisoli</name>
    <dbReference type="NCBI Taxonomy" id="363852"/>
    <lineage>
        <taxon>Bacteria</taxon>
        <taxon>Pseudomonadati</taxon>
        <taxon>Bacteroidota</taxon>
        <taxon>Sphingobacteriia</taxon>
        <taxon>Sphingobacteriales</taxon>
        <taxon>Sphingobacteriaceae</taxon>
        <taxon>Pedobacter</taxon>
    </lineage>
</organism>
<dbReference type="PROSITE" id="PS52029">
    <property type="entry name" value="LD_TPASE"/>
    <property type="match status" value="1"/>
</dbReference>
<feature type="domain" description="L,D-TPase catalytic" evidence="9">
    <location>
        <begin position="59"/>
        <end position="192"/>
    </location>
</feature>
<evidence type="ECO:0000256" key="3">
    <source>
        <dbReference type="ARBA" id="ARBA00022679"/>
    </source>
</evidence>
<dbReference type="InterPro" id="IPR005490">
    <property type="entry name" value="LD_TPept_cat_dom"/>
</dbReference>
<dbReference type="PANTHER" id="PTHR36699">
    <property type="entry name" value="LD-TRANSPEPTIDASE"/>
    <property type="match status" value="1"/>
</dbReference>
<sequence>MKNYFHIILLLMMYAPTLAQSDFKKQQLTFERVKQAYEEKWNKLQNDLKKDEIGKRFSLYIAAYKAEGRLEIWLRGSAQKQYRLFKVFPFCKHSGILGPKSKEGDKQTPEGFYYITVFNPLSNFHLSLGINYPNKIDLLRSANQKPGNDIYIHGKCETVGCIPITDDKMKELYVLAVEARNEGQDQIPVHIFPFKITDINLERYLTQFPQHRSFWTNLQLEYNYFEKHKQVPKIQY</sequence>
<accession>A0A2D1UBJ3</accession>
<evidence type="ECO:0000256" key="1">
    <source>
        <dbReference type="ARBA" id="ARBA00004752"/>
    </source>
</evidence>
<comment type="pathway">
    <text evidence="1 7">Cell wall biogenesis; peptidoglycan biosynthesis.</text>
</comment>
<name>A0A2D1UBJ3_9SPHI</name>
<proteinExistence type="inferred from homology"/>
<evidence type="ECO:0000259" key="9">
    <source>
        <dbReference type="PROSITE" id="PS52029"/>
    </source>
</evidence>
<dbReference type="SUPFAM" id="SSF141523">
    <property type="entry name" value="L,D-transpeptidase catalytic domain-like"/>
    <property type="match status" value="1"/>
</dbReference>
<keyword evidence="4 7" id="KW-0133">Cell shape</keyword>
<evidence type="ECO:0000256" key="7">
    <source>
        <dbReference type="PROSITE-ProRule" id="PRU01373"/>
    </source>
</evidence>
<feature type="chain" id="PRO_5013541235" description="L,D-TPase catalytic domain-containing protein" evidence="8">
    <location>
        <begin position="20"/>
        <end position="236"/>
    </location>
</feature>
<keyword evidence="3" id="KW-0808">Transferase</keyword>
<dbReference type="CDD" id="cd16913">
    <property type="entry name" value="YkuD_like"/>
    <property type="match status" value="1"/>
</dbReference>
<feature type="active site" description="Proton donor/acceptor" evidence="7">
    <location>
        <position position="153"/>
    </location>
</feature>
<evidence type="ECO:0000256" key="8">
    <source>
        <dbReference type="SAM" id="SignalP"/>
    </source>
</evidence>
<dbReference type="PANTHER" id="PTHR36699:SF1">
    <property type="entry name" value="L,D-TRANSPEPTIDASE YAFK-RELATED"/>
    <property type="match status" value="1"/>
</dbReference>
<evidence type="ECO:0000256" key="5">
    <source>
        <dbReference type="ARBA" id="ARBA00022984"/>
    </source>
</evidence>
<dbReference type="GO" id="GO:0004180">
    <property type="term" value="F:carboxypeptidase activity"/>
    <property type="evidence" value="ECO:0007669"/>
    <property type="project" value="UniProtKB-ARBA"/>
</dbReference>
<dbReference type="Pfam" id="PF03734">
    <property type="entry name" value="YkuD"/>
    <property type="match status" value="1"/>
</dbReference>
<dbReference type="Proteomes" id="UP000223749">
    <property type="component" value="Chromosome"/>
</dbReference>
<feature type="signal peptide" evidence="8">
    <location>
        <begin position="1"/>
        <end position="19"/>
    </location>
</feature>
<dbReference type="RefSeq" id="WP_099440764.1">
    <property type="nucleotide sequence ID" value="NZ_CP024091.1"/>
</dbReference>
<dbReference type="InterPro" id="IPR038063">
    <property type="entry name" value="Transpep_catalytic_dom"/>
</dbReference>
<dbReference type="OrthoDB" id="9809748at2"/>
<evidence type="ECO:0000256" key="4">
    <source>
        <dbReference type="ARBA" id="ARBA00022960"/>
    </source>
</evidence>
<evidence type="ECO:0000313" key="11">
    <source>
        <dbReference type="Proteomes" id="UP000223749"/>
    </source>
</evidence>
<dbReference type="GO" id="GO:0009252">
    <property type="term" value="P:peptidoglycan biosynthetic process"/>
    <property type="evidence" value="ECO:0007669"/>
    <property type="project" value="UniProtKB-UniPathway"/>
</dbReference>
<dbReference type="GO" id="GO:0008360">
    <property type="term" value="P:regulation of cell shape"/>
    <property type="evidence" value="ECO:0007669"/>
    <property type="project" value="UniProtKB-UniRule"/>
</dbReference>
<keyword evidence="5 7" id="KW-0573">Peptidoglycan synthesis</keyword>
<dbReference type="EMBL" id="CP024091">
    <property type="protein sequence ID" value="ATP58884.1"/>
    <property type="molecule type" value="Genomic_DNA"/>
</dbReference>
<dbReference type="KEGG" id="pgs:CPT03_21640"/>
<keyword evidence="8" id="KW-0732">Signal</keyword>
<reference evidence="10 11" key="1">
    <citation type="submission" date="2017-10" db="EMBL/GenBank/DDBJ databases">
        <title>Whole genome of Pedobacter ginsengisoli T01R-27 isolated from tomato rhizosphere.</title>
        <authorList>
            <person name="Weon H.-Y."/>
            <person name="Lee S.A."/>
            <person name="Sang M.K."/>
            <person name="Song J."/>
        </authorList>
    </citation>
    <scope>NUCLEOTIDE SEQUENCE [LARGE SCALE GENOMIC DNA]</scope>
    <source>
        <strain evidence="10 11">T01R-27</strain>
    </source>
</reference>
<protein>
    <recommendedName>
        <fullName evidence="9">L,D-TPase catalytic domain-containing protein</fullName>
    </recommendedName>
</protein>
<keyword evidence="11" id="KW-1185">Reference proteome</keyword>
<dbReference type="GO" id="GO:0071555">
    <property type="term" value="P:cell wall organization"/>
    <property type="evidence" value="ECO:0007669"/>
    <property type="project" value="UniProtKB-UniRule"/>
</dbReference>
<dbReference type="GO" id="GO:0016740">
    <property type="term" value="F:transferase activity"/>
    <property type="evidence" value="ECO:0007669"/>
    <property type="project" value="UniProtKB-KW"/>
</dbReference>
<evidence type="ECO:0000256" key="6">
    <source>
        <dbReference type="ARBA" id="ARBA00023316"/>
    </source>
</evidence>
<dbReference type="AlphaFoldDB" id="A0A2D1UBJ3"/>
<gene>
    <name evidence="10" type="ORF">CPT03_21640</name>
</gene>
<keyword evidence="6 7" id="KW-0961">Cell wall biogenesis/degradation</keyword>
<evidence type="ECO:0000313" key="10">
    <source>
        <dbReference type="EMBL" id="ATP58884.1"/>
    </source>
</evidence>
<dbReference type="UniPathway" id="UPA00219"/>
<evidence type="ECO:0000256" key="2">
    <source>
        <dbReference type="ARBA" id="ARBA00005992"/>
    </source>
</evidence>
<comment type="similarity">
    <text evidence="2">Belongs to the YkuD family.</text>
</comment>
<feature type="active site" description="Nucleophile" evidence="7">
    <location>
        <position position="161"/>
    </location>
</feature>